<feature type="transmembrane region" description="Helical" evidence="1">
    <location>
        <begin position="116"/>
        <end position="140"/>
    </location>
</feature>
<gene>
    <name evidence="2" type="ORF">PEV8663_04208</name>
</gene>
<evidence type="ECO:0000256" key="1">
    <source>
        <dbReference type="SAM" id="Phobius"/>
    </source>
</evidence>
<dbReference type="AlphaFoldDB" id="A0A238L2W2"/>
<name>A0A238L2W2_9RHOB</name>
<feature type="transmembrane region" description="Helical" evidence="1">
    <location>
        <begin position="21"/>
        <end position="44"/>
    </location>
</feature>
<feature type="transmembrane region" description="Helical" evidence="1">
    <location>
        <begin position="221"/>
        <end position="243"/>
    </location>
</feature>
<keyword evidence="1" id="KW-1133">Transmembrane helix</keyword>
<evidence type="ECO:0000313" key="3">
    <source>
        <dbReference type="Proteomes" id="UP000220836"/>
    </source>
</evidence>
<dbReference type="EMBL" id="FXYH01000021">
    <property type="protein sequence ID" value="SMX49413.1"/>
    <property type="molecule type" value="Genomic_DNA"/>
</dbReference>
<sequence>MKGWLIFKHAFGMVLRNWREALQIGLVPVLLVVAFGVVVLRSAAVELFRGVNPEDMDYVFSQPQVISGVLVVWLVAVMSMLWIVVNWHRFVLLEEFPTGWVPPFRFGPVLGYFGRIILLGLLALLLMIPVGMVAGLLMVIPVLGVLAFGAAYVLLAIGIYRVIVILPACAVEKPISLGAAFAATKGANFDIFILMIVSFGANILLQLVILAFSAILPLLGILVSIPVALALALVNVSVLTTFYGHYIEGRPIE</sequence>
<reference evidence="2 3" key="1">
    <citation type="submission" date="2017-05" db="EMBL/GenBank/DDBJ databases">
        <authorList>
            <person name="Song R."/>
            <person name="Chenine A.L."/>
            <person name="Ruprecht R.M."/>
        </authorList>
    </citation>
    <scope>NUCLEOTIDE SEQUENCE [LARGE SCALE GENOMIC DNA]</scope>
    <source>
        <strain evidence="2 3">CECT 8663</strain>
    </source>
</reference>
<keyword evidence="1" id="KW-0812">Transmembrane</keyword>
<keyword evidence="1" id="KW-0472">Membrane</keyword>
<organism evidence="2 3">
    <name type="scientific">Pelagimonas varians</name>
    <dbReference type="NCBI Taxonomy" id="696760"/>
    <lineage>
        <taxon>Bacteria</taxon>
        <taxon>Pseudomonadati</taxon>
        <taxon>Pseudomonadota</taxon>
        <taxon>Alphaproteobacteria</taxon>
        <taxon>Rhodobacterales</taxon>
        <taxon>Roseobacteraceae</taxon>
        <taxon>Pelagimonas</taxon>
    </lineage>
</organism>
<evidence type="ECO:0000313" key="2">
    <source>
        <dbReference type="EMBL" id="SMX49413.1"/>
    </source>
</evidence>
<feature type="transmembrane region" description="Helical" evidence="1">
    <location>
        <begin position="64"/>
        <end position="85"/>
    </location>
</feature>
<feature type="transmembrane region" description="Helical" evidence="1">
    <location>
        <begin position="191"/>
        <end position="215"/>
    </location>
</feature>
<keyword evidence="3" id="KW-1185">Reference proteome</keyword>
<accession>A0A238L2W2</accession>
<protein>
    <recommendedName>
        <fullName evidence="4">Glycerophosphoryl diester phosphodiesterase membrane domain-containing protein</fullName>
    </recommendedName>
</protein>
<evidence type="ECO:0008006" key="4">
    <source>
        <dbReference type="Google" id="ProtNLM"/>
    </source>
</evidence>
<dbReference type="Proteomes" id="UP000220836">
    <property type="component" value="Unassembled WGS sequence"/>
</dbReference>
<proteinExistence type="predicted"/>
<dbReference type="RefSeq" id="WP_097806626.1">
    <property type="nucleotide sequence ID" value="NZ_FXYH01000021.1"/>
</dbReference>